<name>L1K1V2_GUITC</name>
<feature type="transmembrane region" description="Helical" evidence="2">
    <location>
        <begin position="181"/>
        <end position="202"/>
    </location>
</feature>
<dbReference type="GeneID" id="17311719"/>
<feature type="region of interest" description="Disordered" evidence="1">
    <location>
        <begin position="347"/>
        <end position="367"/>
    </location>
</feature>
<keyword evidence="2" id="KW-1133">Transmembrane helix</keyword>
<proteinExistence type="predicted"/>
<gene>
    <name evidence="4" type="ORF">GUITHDRAFT_131802</name>
</gene>
<evidence type="ECO:0000313" key="4">
    <source>
        <dbReference type="EMBL" id="EKX54791.1"/>
    </source>
</evidence>
<reference evidence="4 6" key="1">
    <citation type="journal article" date="2012" name="Nature">
        <title>Algal genomes reveal evolutionary mosaicism and the fate of nucleomorphs.</title>
        <authorList>
            <consortium name="DOE Joint Genome Institute"/>
            <person name="Curtis B.A."/>
            <person name="Tanifuji G."/>
            <person name="Burki F."/>
            <person name="Gruber A."/>
            <person name="Irimia M."/>
            <person name="Maruyama S."/>
            <person name="Arias M.C."/>
            <person name="Ball S.G."/>
            <person name="Gile G.H."/>
            <person name="Hirakawa Y."/>
            <person name="Hopkins J.F."/>
            <person name="Kuo A."/>
            <person name="Rensing S.A."/>
            <person name="Schmutz J."/>
            <person name="Symeonidi A."/>
            <person name="Elias M."/>
            <person name="Eveleigh R.J."/>
            <person name="Herman E.K."/>
            <person name="Klute M.J."/>
            <person name="Nakayama T."/>
            <person name="Obornik M."/>
            <person name="Reyes-Prieto A."/>
            <person name="Armbrust E.V."/>
            <person name="Aves S.J."/>
            <person name="Beiko R.G."/>
            <person name="Coutinho P."/>
            <person name="Dacks J.B."/>
            <person name="Durnford D.G."/>
            <person name="Fast N.M."/>
            <person name="Green B.R."/>
            <person name="Grisdale C.J."/>
            <person name="Hempel F."/>
            <person name="Henrissat B."/>
            <person name="Hoppner M.P."/>
            <person name="Ishida K."/>
            <person name="Kim E."/>
            <person name="Koreny L."/>
            <person name="Kroth P.G."/>
            <person name="Liu Y."/>
            <person name="Malik S.B."/>
            <person name="Maier U.G."/>
            <person name="McRose D."/>
            <person name="Mock T."/>
            <person name="Neilson J.A."/>
            <person name="Onodera N.T."/>
            <person name="Poole A.M."/>
            <person name="Pritham E.J."/>
            <person name="Richards T.A."/>
            <person name="Rocap G."/>
            <person name="Roy S.W."/>
            <person name="Sarai C."/>
            <person name="Schaack S."/>
            <person name="Shirato S."/>
            <person name="Slamovits C.H."/>
            <person name="Spencer D.F."/>
            <person name="Suzuki S."/>
            <person name="Worden A.Z."/>
            <person name="Zauner S."/>
            <person name="Barry K."/>
            <person name="Bell C."/>
            <person name="Bharti A.K."/>
            <person name="Crow J.A."/>
            <person name="Grimwood J."/>
            <person name="Kramer R."/>
            <person name="Lindquist E."/>
            <person name="Lucas S."/>
            <person name="Salamov A."/>
            <person name="McFadden G.I."/>
            <person name="Lane C.E."/>
            <person name="Keeling P.J."/>
            <person name="Gray M.W."/>
            <person name="Grigoriev I.V."/>
            <person name="Archibald J.M."/>
        </authorList>
    </citation>
    <scope>NUCLEOTIDE SEQUENCE</scope>
    <source>
        <strain evidence="4 6">CCMP2712</strain>
    </source>
</reference>
<keyword evidence="2" id="KW-0812">Transmembrane</keyword>
<organism evidence="4">
    <name type="scientific">Guillardia theta (strain CCMP2712)</name>
    <name type="common">Cryptophyte</name>
    <dbReference type="NCBI Taxonomy" id="905079"/>
    <lineage>
        <taxon>Eukaryota</taxon>
        <taxon>Cryptophyceae</taxon>
        <taxon>Pyrenomonadales</taxon>
        <taxon>Geminigeraceae</taxon>
        <taxon>Guillardia</taxon>
    </lineage>
</organism>
<evidence type="ECO:0000313" key="6">
    <source>
        <dbReference type="Proteomes" id="UP000011087"/>
    </source>
</evidence>
<feature type="signal peptide" evidence="3">
    <location>
        <begin position="1"/>
        <end position="21"/>
    </location>
</feature>
<feature type="region of interest" description="Disordered" evidence="1">
    <location>
        <begin position="442"/>
        <end position="461"/>
    </location>
</feature>
<feature type="chain" id="PRO_5008772215" evidence="3">
    <location>
        <begin position="22"/>
        <end position="536"/>
    </location>
</feature>
<dbReference type="Proteomes" id="UP000011087">
    <property type="component" value="Unassembled WGS sequence"/>
</dbReference>
<evidence type="ECO:0000256" key="2">
    <source>
        <dbReference type="SAM" id="Phobius"/>
    </source>
</evidence>
<dbReference type="AlphaFoldDB" id="L1K1V2"/>
<accession>L1K1V2</accession>
<feature type="compositionally biased region" description="Low complexity" evidence="1">
    <location>
        <begin position="357"/>
        <end position="367"/>
    </location>
</feature>
<dbReference type="KEGG" id="gtt:GUITHDRAFT_131802"/>
<dbReference type="HOGENOM" id="CLU_508519_0_0_1"/>
<reference evidence="5" key="3">
    <citation type="submission" date="2016-03" db="UniProtKB">
        <authorList>
            <consortium name="EnsemblProtists"/>
        </authorList>
    </citation>
    <scope>IDENTIFICATION</scope>
</reference>
<feature type="region of interest" description="Disordered" evidence="1">
    <location>
        <begin position="287"/>
        <end position="316"/>
    </location>
</feature>
<reference evidence="6" key="2">
    <citation type="submission" date="2012-11" db="EMBL/GenBank/DDBJ databases">
        <authorList>
            <person name="Kuo A."/>
            <person name="Curtis B.A."/>
            <person name="Tanifuji G."/>
            <person name="Burki F."/>
            <person name="Gruber A."/>
            <person name="Irimia M."/>
            <person name="Maruyama S."/>
            <person name="Arias M.C."/>
            <person name="Ball S.G."/>
            <person name="Gile G.H."/>
            <person name="Hirakawa Y."/>
            <person name="Hopkins J.F."/>
            <person name="Rensing S.A."/>
            <person name="Schmutz J."/>
            <person name="Symeonidi A."/>
            <person name="Elias M."/>
            <person name="Eveleigh R.J."/>
            <person name="Herman E.K."/>
            <person name="Klute M.J."/>
            <person name="Nakayama T."/>
            <person name="Obornik M."/>
            <person name="Reyes-Prieto A."/>
            <person name="Armbrust E.V."/>
            <person name="Aves S.J."/>
            <person name="Beiko R.G."/>
            <person name="Coutinho P."/>
            <person name="Dacks J.B."/>
            <person name="Durnford D.G."/>
            <person name="Fast N.M."/>
            <person name="Green B.R."/>
            <person name="Grisdale C."/>
            <person name="Hempe F."/>
            <person name="Henrissat B."/>
            <person name="Hoppner M.P."/>
            <person name="Ishida K.-I."/>
            <person name="Kim E."/>
            <person name="Koreny L."/>
            <person name="Kroth P.G."/>
            <person name="Liu Y."/>
            <person name="Malik S.-B."/>
            <person name="Maier U.G."/>
            <person name="McRose D."/>
            <person name="Mock T."/>
            <person name="Neilson J.A."/>
            <person name="Onodera N.T."/>
            <person name="Poole A.M."/>
            <person name="Pritham E.J."/>
            <person name="Richards T.A."/>
            <person name="Rocap G."/>
            <person name="Roy S.W."/>
            <person name="Sarai C."/>
            <person name="Schaack S."/>
            <person name="Shirato S."/>
            <person name="Slamovits C.H."/>
            <person name="Spencer D.F."/>
            <person name="Suzuki S."/>
            <person name="Worden A.Z."/>
            <person name="Zauner S."/>
            <person name="Barry K."/>
            <person name="Bell C."/>
            <person name="Bharti A.K."/>
            <person name="Crow J.A."/>
            <person name="Grimwood J."/>
            <person name="Kramer R."/>
            <person name="Lindquist E."/>
            <person name="Lucas S."/>
            <person name="Salamov A."/>
            <person name="McFadden G.I."/>
            <person name="Lane C.E."/>
            <person name="Keeling P.J."/>
            <person name="Gray M.W."/>
            <person name="Grigoriev I.V."/>
            <person name="Archibald J.M."/>
        </authorList>
    </citation>
    <scope>NUCLEOTIDE SEQUENCE</scope>
    <source>
        <strain evidence="6">CCMP2712</strain>
    </source>
</reference>
<dbReference type="EMBL" id="JH992966">
    <property type="protein sequence ID" value="EKX54791.1"/>
    <property type="molecule type" value="Genomic_DNA"/>
</dbReference>
<feature type="compositionally biased region" description="Basic and acidic residues" evidence="1">
    <location>
        <begin position="447"/>
        <end position="461"/>
    </location>
</feature>
<keyword evidence="2" id="KW-0472">Membrane</keyword>
<keyword evidence="3" id="KW-0732">Signal</keyword>
<evidence type="ECO:0000256" key="1">
    <source>
        <dbReference type="SAM" id="MobiDB-lite"/>
    </source>
</evidence>
<evidence type="ECO:0000256" key="3">
    <source>
        <dbReference type="SAM" id="SignalP"/>
    </source>
</evidence>
<dbReference type="RefSeq" id="XP_005841771.1">
    <property type="nucleotide sequence ID" value="XM_005841714.1"/>
</dbReference>
<keyword evidence="6" id="KW-1185">Reference proteome</keyword>
<dbReference type="PaxDb" id="55529-EKX54791"/>
<protein>
    <submittedName>
        <fullName evidence="4 5">Uncharacterized protein</fullName>
    </submittedName>
</protein>
<dbReference type="EnsemblProtists" id="EKX54791">
    <property type="protein sequence ID" value="EKX54791"/>
    <property type="gene ID" value="GUITHDRAFT_131802"/>
</dbReference>
<sequence>MPISAFLFTLVCSIWLQPVTGGTLLPPGQLPALTEEGRGLRASHVLVGTVRRSTSTAVRIKFVLDVSNVQPDRAASDFNILGGEIASSLTLTRSAVSLVSQFAAGTTTWQIAYEVSTTRDVAEKVSSQIKKSLDSPSLSAFIRSKGWRVGFYSYPAMYDEANLPLRITADDSLTAAFVAKVIVPVCAITALLIFLILYFHLVEQVEIWLEGKSDSAEIDPDEFLGKLESDRKLYREAGNHATPSSSEQDAEKDLHVSSNGWIGLGPIKFSKQSADAKQRNFDFFESPSEENVSTVDGERKEDMVASESPQEQEECMMKPGVSVKISSSFRPSSAAHDVFYDLSHQSAEKSAGDGDSELLNSRSSKSSMPRVLDHKVANFVIPSHSMSGRLRSDNSNFSNVSNFSSFQEISESDLFTASQYPPCLPSRIELIEVFSNMTGRRRLSQRNVERNHSKNEEKDFSRQRILDLHNEVLGTAGSHMTDMERLPGDKGALHYQGAASLTGRMFDSTTDNLPPNAKLKRVVKSSFLRDEDEMWG</sequence>
<evidence type="ECO:0000313" key="5">
    <source>
        <dbReference type="EnsemblProtists" id="EKX54791"/>
    </source>
</evidence>